<organism evidence="2 3">
    <name type="scientific">Meloidogyne hapla</name>
    <name type="common">Root-knot nematode worm</name>
    <dbReference type="NCBI Taxonomy" id="6305"/>
    <lineage>
        <taxon>Eukaryota</taxon>
        <taxon>Metazoa</taxon>
        <taxon>Ecdysozoa</taxon>
        <taxon>Nematoda</taxon>
        <taxon>Chromadorea</taxon>
        <taxon>Rhabditida</taxon>
        <taxon>Tylenchina</taxon>
        <taxon>Tylenchomorpha</taxon>
        <taxon>Tylenchoidea</taxon>
        <taxon>Meloidogynidae</taxon>
        <taxon>Meloidogyninae</taxon>
        <taxon>Meloidogyne</taxon>
    </lineage>
</organism>
<accession>A0A1I8BUE7</accession>
<sequence length="377" mass="43754">MFPTFISSKIYSKIFIFILFVIFNVLTADSPPPQHPTNIPLTKQTITTNKPIPFNSTATTPPTTIKITTKTSPTTPTSTTPKMTTTIKKVQQQQKQQFYHPKNNQQQQKKMHRRIGLTLQNYEPEGHGNYEERQNYYEREYPKYNKREEYYGSEEKEKEEYYGGGGENYYKEGYQHKEYPSHYGYNNERNYEQYGGSYEKEYYPEEKKPYAPEGNYNYEKESEYNNNGEYEQQSYSGTSPWSFEHNKRHSYDSHYCSVHGSFSLALASTGYSNAYNYEKGEEGKEYDQNYSPPQPRYHTRQFCRFTAATSQKACHFCCRIVARSANTSPDDIVSAIFKFDPAYPSANGAGIGGGYEKTSYTSTSLFQCVCCAPKQKY</sequence>
<feature type="chain" id="PRO_5009316205" evidence="1">
    <location>
        <begin position="29"/>
        <end position="377"/>
    </location>
</feature>
<evidence type="ECO:0000256" key="1">
    <source>
        <dbReference type="SAM" id="SignalP"/>
    </source>
</evidence>
<dbReference type="WBParaSite" id="MhA1_Contig611.frz3.gene2">
    <property type="protein sequence ID" value="MhA1_Contig611.frz3.gene2"/>
    <property type="gene ID" value="MhA1_Contig611.frz3.gene2"/>
</dbReference>
<protein>
    <submittedName>
        <fullName evidence="3">Uncharacterized protein</fullName>
    </submittedName>
</protein>
<feature type="signal peptide" evidence="1">
    <location>
        <begin position="1"/>
        <end position="28"/>
    </location>
</feature>
<proteinExistence type="predicted"/>
<evidence type="ECO:0000313" key="2">
    <source>
        <dbReference type="Proteomes" id="UP000095281"/>
    </source>
</evidence>
<reference evidence="3" key="1">
    <citation type="submission" date="2016-11" db="UniProtKB">
        <authorList>
            <consortium name="WormBaseParasite"/>
        </authorList>
    </citation>
    <scope>IDENTIFICATION</scope>
</reference>
<dbReference type="Proteomes" id="UP000095281">
    <property type="component" value="Unplaced"/>
</dbReference>
<keyword evidence="1" id="KW-0732">Signal</keyword>
<evidence type="ECO:0000313" key="3">
    <source>
        <dbReference type="WBParaSite" id="MhA1_Contig611.frz3.gene2"/>
    </source>
</evidence>
<keyword evidence="2" id="KW-1185">Reference proteome</keyword>
<name>A0A1I8BUE7_MELHA</name>
<dbReference type="AlphaFoldDB" id="A0A1I8BUE7"/>